<feature type="non-terminal residue" evidence="1">
    <location>
        <position position="160"/>
    </location>
</feature>
<proteinExistence type="predicted"/>
<comment type="caution">
    <text evidence="1">The sequence shown here is derived from an EMBL/GenBank/DDBJ whole genome shotgun (WGS) entry which is preliminary data.</text>
</comment>
<protein>
    <submittedName>
        <fullName evidence="1">Uncharacterized protein</fullName>
    </submittedName>
</protein>
<organism evidence="1 2">
    <name type="scientific">Prorocentrum cordatum</name>
    <dbReference type="NCBI Taxonomy" id="2364126"/>
    <lineage>
        <taxon>Eukaryota</taxon>
        <taxon>Sar</taxon>
        <taxon>Alveolata</taxon>
        <taxon>Dinophyceae</taxon>
        <taxon>Prorocentrales</taxon>
        <taxon>Prorocentraceae</taxon>
        <taxon>Prorocentrum</taxon>
    </lineage>
</organism>
<sequence>AAGIARDKCAPTDQQQRAVIKAFDMNRKAIYEFGSAVEASDFISDFLGVENMTYRGPEGNGELFSLKVLRDWGVNGRRLFLAMEKVRQKLDALLLGRFPAGSNGLGGDARVLRSAENPGRVARLAVLEGSGDVNLDLQQTSFDEFGIGAEAAAPLGADIA</sequence>
<dbReference type="EMBL" id="CAUYUJ010010352">
    <property type="protein sequence ID" value="CAK0829167.1"/>
    <property type="molecule type" value="Genomic_DNA"/>
</dbReference>
<gene>
    <name evidence="1" type="ORF">PCOR1329_LOCUS28193</name>
</gene>
<accession>A0ABN9SD81</accession>
<evidence type="ECO:0000313" key="1">
    <source>
        <dbReference type="EMBL" id="CAK0829167.1"/>
    </source>
</evidence>
<dbReference type="Proteomes" id="UP001189429">
    <property type="component" value="Unassembled WGS sequence"/>
</dbReference>
<keyword evidence="2" id="KW-1185">Reference proteome</keyword>
<feature type="non-terminal residue" evidence="1">
    <location>
        <position position="1"/>
    </location>
</feature>
<reference evidence="1" key="1">
    <citation type="submission" date="2023-10" db="EMBL/GenBank/DDBJ databases">
        <authorList>
            <person name="Chen Y."/>
            <person name="Shah S."/>
            <person name="Dougan E. K."/>
            <person name="Thang M."/>
            <person name="Chan C."/>
        </authorList>
    </citation>
    <scope>NUCLEOTIDE SEQUENCE [LARGE SCALE GENOMIC DNA]</scope>
</reference>
<evidence type="ECO:0000313" key="2">
    <source>
        <dbReference type="Proteomes" id="UP001189429"/>
    </source>
</evidence>
<name>A0ABN9SD81_9DINO</name>